<evidence type="ECO:0008006" key="3">
    <source>
        <dbReference type="Google" id="ProtNLM"/>
    </source>
</evidence>
<dbReference type="EMBL" id="CM004480">
    <property type="protein sequence ID" value="OCT69190.1"/>
    <property type="molecule type" value="Genomic_DNA"/>
</dbReference>
<evidence type="ECO:0000313" key="2">
    <source>
        <dbReference type="Proteomes" id="UP000694892"/>
    </source>
</evidence>
<dbReference type="Proteomes" id="UP000694892">
    <property type="component" value="Chromosome 8L"/>
</dbReference>
<proteinExistence type="predicted"/>
<organism evidence="1 2">
    <name type="scientific">Xenopus laevis</name>
    <name type="common">African clawed frog</name>
    <dbReference type="NCBI Taxonomy" id="8355"/>
    <lineage>
        <taxon>Eukaryota</taxon>
        <taxon>Metazoa</taxon>
        <taxon>Chordata</taxon>
        <taxon>Craniata</taxon>
        <taxon>Vertebrata</taxon>
        <taxon>Euteleostomi</taxon>
        <taxon>Amphibia</taxon>
        <taxon>Batrachia</taxon>
        <taxon>Anura</taxon>
        <taxon>Pipoidea</taxon>
        <taxon>Pipidae</taxon>
        <taxon>Xenopodinae</taxon>
        <taxon>Xenopus</taxon>
        <taxon>Xenopus</taxon>
    </lineage>
</organism>
<sequence length="153" mass="17726">KYNSNICDSCKYNLSKDQVVIPNTQKVDIILDYYSCASSNVVYTIICTTCSTGGRYIGETGLRTRMNHHRDKMKTKACDTPVGQHFCNQNDSFQDMKVFILKGNFTTEQERKINEFECTKLFNPLRQDHLESGFMSQYVTLLNPDPWTIYNLH</sequence>
<name>A0A974C9L6_XENLA</name>
<feature type="non-terminal residue" evidence="1">
    <location>
        <position position="1"/>
    </location>
</feature>
<dbReference type="AlphaFoldDB" id="A0A974C9L6"/>
<evidence type="ECO:0000313" key="1">
    <source>
        <dbReference type="EMBL" id="OCT69190.1"/>
    </source>
</evidence>
<protein>
    <recommendedName>
        <fullName evidence="3">GIY-YIG domain-containing protein</fullName>
    </recommendedName>
</protein>
<gene>
    <name evidence="1" type="ORF">XELAEV_18040501mg</name>
</gene>
<accession>A0A974C9L6</accession>
<reference evidence="2" key="1">
    <citation type="journal article" date="2016" name="Nature">
        <title>Genome evolution in the allotetraploid frog Xenopus laevis.</title>
        <authorList>
            <person name="Session A.M."/>
            <person name="Uno Y."/>
            <person name="Kwon T."/>
            <person name="Chapman J.A."/>
            <person name="Toyoda A."/>
            <person name="Takahashi S."/>
            <person name="Fukui A."/>
            <person name="Hikosaka A."/>
            <person name="Suzuki A."/>
            <person name="Kondo M."/>
            <person name="van Heeringen S.J."/>
            <person name="Quigley I."/>
            <person name="Heinz S."/>
            <person name="Ogino H."/>
            <person name="Ochi H."/>
            <person name="Hellsten U."/>
            <person name="Lyons J.B."/>
            <person name="Simakov O."/>
            <person name="Putnam N."/>
            <person name="Stites J."/>
            <person name="Kuroki Y."/>
            <person name="Tanaka T."/>
            <person name="Michiue T."/>
            <person name="Watanabe M."/>
            <person name="Bogdanovic O."/>
            <person name="Lister R."/>
            <person name="Georgiou G."/>
            <person name="Paranjpe S.S."/>
            <person name="van Kruijsbergen I."/>
            <person name="Shu S."/>
            <person name="Carlson J."/>
            <person name="Kinoshita T."/>
            <person name="Ohta Y."/>
            <person name="Mawaribuchi S."/>
            <person name="Jenkins J."/>
            <person name="Grimwood J."/>
            <person name="Schmutz J."/>
            <person name="Mitros T."/>
            <person name="Mozaffari S.V."/>
            <person name="Suzuki Y."/>
            <person name="Haramoto Y."/>
            <person name="Yamamoto T.S."/>
            <person name="Takagi C."/>
            <person name="Heald R."/>
            <person name="Miller K."/>
            <person name="Haudenschild C."/>
            <person name="Kitzman J."/>
            <person name="Nakayama T."/>
            <person name="Izutsu Y."/>
            <person name="Robert J."/>
            <person name="Fortriede J."/>
            <person name="Burns K."/>
            <person name="Lotay V."/>
            <person name="Karimi K."/>
            <person name="Yasuoka Y."/>
            <person name="Dichmann D.S."/>
            <person name="Flajnik M.F."/>
            <person name="Houston D.W."/>
            <person name="Shendure J."/>
            <person name="DuPasquier L."/>
            <person name="Vize P.D."/>
            <person name="Zorn A.M."/>
            <person name="Ito M."/>
            <person name="Marcotte E.M."/>
            <person name="Wallingford J.B."/>
            <person name="Ito Y."/>
            <person name="Asashima M."/>
            <person name="Ueno N."/>
            <person name="Matsuda Y."/>
            <person name="Veenstra G.J."/>
            <person name="Fujiyama A."/>
            <person name="Harland R.M."/>
            <person name="Taira M."/>
            <person name="Rokhsar D.S."/>
        </authorList>
    </citation>
    <scope>NUCLEOTIDE SEQUENCE [LARGE SCALE GENOMIC DNA]</scope>
    <source>
        <strain evidence="2">J</strain>
    </source>
</reference>